<feature type="region of interest" description="Disordered" evidence="1">
    <location>
        <begin position="86"/>
        <end position="107"/>
    </location>
</feature>
<feature type="region of interest" description="Disordered" evidence="1">
    <location>
        <begin position="21"/>
        <end position="44"/>
    </location>
</feature>
<evidence type="ECO:0000313" key="3">
    <source>
        <dbReference type="Proteomes" id="UP001176941"/>
    </source>
</evidence>
<dbReference type="Proteomes" id="UP001176941">
    <property type="component" value="Chromosome 11"/>
</dbReference>
<gene>
    <name evidence="2" type="ORF">MRATA1EN1_LOCUS3052</name>
</gene>
<organism evidence="2 3">
    <name type="scientific">Rangifer tarandus platyrhynchus</name>
    <name type="common">Svalbard reindeer</name>
    <dbReference type="NCBI Taxonomy" id="3082113"/>
    <lineage>
        <taxon>Eukaryota</taxon>
        <taxon>Metazoa</taxon>
        <taxon>Chordata</taxon>
        <taxon>Craniata</taxon>
        <taxon>Vertebrata</taxon>
        <taxon>Euteleostomi</taxon>
        <taxon>Mammalia</taxon>
        <taxon>Eutheria</taxon>
        <taxon>Laurasiatheria</taxon>
        <taxon>Artiodactyla</taxon>
        <taxon>Ruminantia</taxon>
        <taxon>Pecora</taxon>
        <taxon>Cervidae</taxon>
        <taxon>Odocoileinae</taxon>
        <taxon>Rangifer</taxon>
    </lineage>
</organism>
<name>A0ABN8XXI8_RANTA</name>
<reference evidence="2" key="1">
    <citation type="submission" date="2023-04" db="EMBL/GenBank/DDBJ databases">
        <authorList>
            <consortium name="ELIXIR-Norway"/>
        </authorList>
    </citation>
    <scope>NUCLEOTIDE SEQUENCE [LARGE SCALE GENOMIC DNA]</scope>
</reference>
<accession>A0ABN8XXI8</accession>
<dbReference type="EMBL" id="OX459947">
    <property type="protein sequence ID" value="CAI9154090.1"/>
    <property type="molecule type" value="Genomic_DNA"/>
</dbReference>
<keyword evidence="3" id="KW-1185">Reference proteome</keyword>
<sequence>MMDGTLLLVPDTPVLADTLATQPREGDRPLCTWSSSPPGAPCGSGARCPRGDLLQENPALPFPGSLLHCPEDAPGFTFQENHIKGRKEGNPHVASLRVHGRDRPPSASGKMQMMLCVLFP</sequence>
<feature type="compositionally biased region" description="Low complexity" evidence="1">
    <location>
        <begin position="34"/>
        <end position="44"/>
    </location>
</feature>
<evidence type="ECO:0000256" key="1">
    <source>
        <dbReference type="SAM" id="MobiDB-lite"/>
    </source>
</evidence>
<evidence type="ECO:0000313" key="2">
    <source>
        <dbReference type="EMBL" id="CAI9154090.1"/>
    </source>
</evidence>
<protein>
    <submittedName>
        <fullName evidence="2">Uncharacterized protein</fullName>
    </submittedName>
</protein>
<proteinExistence type="predicted"/>